<dbReference type="AlphaFoldDB" id="D8M0Z8"/>
<name>D8M0Z8_BLAHO</name>
<dbReference type="RefSeq" id="XP_012895785.1">
    <property type="nucleotide sequence ID" value="XM_013040331.1"/>
</dbReference>
<evidence type="ECO:0000313" key="2">
    <source>
        <dbReference type="EMBL" id="CBK21737.2"/>
    </source>
</evidence>
<keyword evidence="3" id="KW-1185">Reference proteome</keyword>
<organism evidence="2">
    <name type="scientific">Blastocystis hominis</name>
    <dbReference type="NCBI Taxonomy" id="12968"/>
    <lineage>
        <taxon>Eukaryota</taxon>
        <taxon>Sar</taxon>
        <taxon>Stramenopiles</taxon>
        <taxon>Bigyra</taxon>
        <taxon>Opalozoa</taxon>
        <taxon>Opalinata</taxon>
        <taxon>Blastocystidae</taxon>
        <taxon>Blastocystis</taxon>
    </lineage>
</organism>
<accession>D8M0Z8</accession>
<reference evidence="2" key="1">
    <citation type="submission" date="2010-02" db="EMBL/GenBank/DDBJ databases">
        <title>Sequencing and annotation of the Blastocystis hominis genome.</title>
        <authorList>
            <person name="Wincker P."/>
        </authorList>
    </citation>
    <scope>NUCLEOTIDE SEQUENCE</scope>
    <source>
        <strain evidence="2">Singapore isolate B</strain>
    </source>
</reference>
<protein>
    <submittedName>
        <fullName evidence="2">Uncharacterized protein</fullName>
    </submittedName>
</protein>
<feature type="region of interest" description="Disordered" evidence="1">
    <location>
        <begin position="66"/>
        <end position="108"/>
    </location>
</feature>
<proteinExistence type="predicted"/>
<gene>
    <name evidence="2" type="ORF">GSBLH_T00001857001</name>
</gene>
<dbReference type="InParanoid" id="D8M0Z8"/>
<dbReference type="GeneID" id="24919082"/>
<dbReference type="OrthoDB" id="10591162at2759"/>
<feature type="compositionally biased region" description="Low complexity" evidence="1">
    <location>
        <begin position="72"/>
        <end position="103"/>
    </location>
</feature>
<evidence type="ECO:0000313" key="3">
    <source>
        <dbReference type="Proteomes" id="UP000008312"/>
    </source>
</evidence>
<dbReference type="EMBL" id="FN668644">
    <property type="protein sequence ID" value="CBK21737.2"/>
    <property type="molecule type" value="Genomic_DNA"/>
</dbReference>
<evidence type="ECO:0000256" key="1">
    <source>
        <dbReference type="SAM" id="MobiDB-lite"/>
    </source>
</evidence>
<sequence length="200" mass="22635">MGVFVSIDSTEGGQTQGFDFEQYVKDAEASSRTKSGFYESTGIEVDKAHVNDDLVDLSALGIPFNSPTSLRSPQEMSSQPSPLSQSSQQQVSSPSQSLHSSQPMNHDILKDFYLPEEEEEEEEEEVVVPEGFIKPGVVRRSRQLRLEKGIGVRRVPSFRKRVVLLPPLPISRQQDRTRDANKEKQVRFFTNVICHEYQSY</sequence>
<dbReference type="Proteomes" id="UP000008312">
    <property type="component" value="Unassembled WGS sequence"/>
</dbReference>